<comment type="similarity">
    <text evidence="5 6">Belongs to the RNA methyltransferase RlmH family.</text>
</comment>
<dbReference type="PANTHER" id="PTHR33603:SF1">
    <property type="entry name" value="RIBOSOMAL RNA LARGE SUBUNIT METHYLTRANSFERASE H"/>
    <property type="match status" value="1"/>
</dbReference>
<dbReference type="EMBL" id="CP024847">
    <property type="protein sequence ID" value="AUR52698.1"/>
    <property type="molecule type" value="Genomic_DNA"/>
</dbReference>
<keyword evidence="3 6" id="KW-0808">Transferase</keyword>
<comment type="subunit">
    <text evidence="6">Homodimer.</text>
</comment>
<sequence>MKVSILNIANKMPDWVNTACKEYLTRINHGKYSCSLVEIKADKNPNKPALVNMEAEAKKIEAQIPKDSFVIALDERGKNLDSIKFASFLEETALNYRNITFIIGGADGIHPELRDKADATISLSKMVFPHALVRVIILEQIYRAISILENHPYHRE</sequence>
<dbReference type="PIRSF" id="PIRSF004505">
    <property type="entry name" value="MT_bac"/>
    <property type="match status" value="1"/>
</dbReference>
<dbReference type="Pfam" id="PF02590">
    <property type="entry name" value="SPOUT_MTase"/>
    <property type="match status" value="1"/>
</dbReference>
<dbReference type="Proteomes" id="UP000236655">
    <property type="component" value="Chromosome"/>
</dbReference>
<dbReference type="Gene3D" id="3.40.1280.10">
    <property type="match status" value="1"/>
</dbReference>
<gene>
    <name evidence="6" type="primary">rlmH</name>
    <name evidence="7" type="ORF">CUN60_10450</name>
</gene>
<comment type="catalytic activity">
    <reaction evidence="6">
        <text>pseudouridine(1915) in 23S rRNA + S-adenosyl-L-methionine = N(3)-methylpseudouridine(1915) in 23S rRNA + S-adenosyl-L-homocysteine + H(+)</text>
        <dbReference type="Rhea" id="RHEA:42752"/>
        <dbReference type="Rhea" id="RHEA-COMP:10221"/>
        <dbReference type="Rhea" id="RHEA-COMP:10222"/>
        <dbReference type="ChEBI" id="CHEBI:15378"/>
        <dbReference type="ChEBI" id="CHEBI:57856"/>
        <dbReference type="ChEBI" id="CHEBI:59789"/>
        <dbReference type="ChEBI" id="CHEBI:65314"/>
        <dbReference type="ChEBI" id="CHEBI:74486"/>
        <dbReference type="EC" id="2.1.1.177"/>
    </reaction>
</comment>
<organism evidence="7 8">
    <name type="scientific">Aquella oligotrophica</name>
    <dbReference type="NCBI Taxonomy" id="2067065"/>
    <lineage>
        <taxon>Bacteria</taxon>
        <taxon>Pseudomonadati</taxon>
        <taxon>Pseudomonadota</taxon>
        <taxon>Betaproteobacteria</taxon>
        <taxon>Neisseriales</taxon>
        <taxon>Neisseriaceae</taxon>
        <taxon>Aquella</taxon>
    </lineage>
</organism>
<evidence type="ECO:0000256" key="4">
    <source>
        <dbReference type="ARBA" id="ARBA00022691"/>
    </source>
</evidence>
<evidence type="ECO:0000256" key="1">
    <source>
        <dbReference type="ARBA" id="ARBA00022552"/>
    </source>
</evidence>
<dbReference type="EC" id="2.1.1.177" evidence="6"/>
<dbReference type="InterPro" id="IPR003742">
    <property type="entry name" value="RlmH-like"/>
</dbReference>
<accession>A0A2I7N8A9</accession>
<protein>
    <recommendedName>
        <fullName evidence="6">Ribosomal RNA large subunit methyltransferase H</fullName>
        <ecNumber evidence="6">2.1.1.177</ecNumber>
    </recommendedName>
    <alternativeName>
        <fullName evidence="6">23S rRNA (pseudouridine1915-N3)-methyltransferase</fullName>
    </alternativeName>
    <alternativeName>
        <fullName evidence="6">23S rRNA m3Psi1915 methyltransferase</fullName>
    </alternativeName>
    <alternativeName>
        <fullName evidence="6">rRNA (pseudouridine-N3-)-methyltransferase RlmH</fullName>
    </alternativeName>
</protein>
<dbReference type="HAMAP" id="MF_00658">
    <property type="entry name" value="23SrRNA_methyltr_H"/>
    <property type="match status" value="1"/>
</dbReference>
<feature type="binding site" evidence="6">
    <location>
        <begin position="123"/>
        <end position="128"/>
    </location>
    <ligand>
        <name>S-adenosyl-L-methionine</name>
        <dbReference type="ChEBI" id="CHEBI:59789"/>
    </ligand>
</feature>
<feature type="binding site" evidence="6">
    <location>
        <position position="104"/>
    </location>
    <ligand>
        <name>S-adenosyl-L-methionine</name>
        <dbReference type="ChEBI" id="CHEBI:59789"/>
    </ligand>
</feature>
<name>A0A2I7N8A9_9NEIS</name>
<keyword evidence="4 6" id="KW-0949">S-adenosyl-L-methionine</keyword>
<evidence type="ECO:0000256" key="3">
    <source>
        <dbReference type="ARBA" id="ARBA00022679"/>
    </source>
</evidence>
<keyword evidence="8" id="KW-1185">Reference proteome</keyword>
<dbReference type="CDD" id="cd18081">
    <property type="entry name" value="RlmH-like"/>
    <property type="match status" value="1"/>
</dbReference>
<reference evidence="8" key="1">
    <citation type="submission" date="2017-11" db="EMBL/GenBank/DDBJ databases">
        <authorList>
            <person name="Chan K.G."/>
            <person name="Lee L.S."/>
        </authorList>
    </citation>
    <scope>NUCLEOTIDE SEQUENCE [LARGE SCALE GENOMIC DNA]</scope>
    <source>
        <strain evidence="8">DSM 100970</strain>
    </source>
</reference>
<dbReference type="PANTHER" id="PTHR33603">
    <property type="entry name" value="METHYLTRANSFERASE"/>
    <property type="match status" value="1"/>
</dbReference>
<dbReference type="InterPro" id="IPR029026">
    <property type="entry name" value="tRNA_m1G_MTases_N"/>
</dbReference>
<dbReference type="AlphaFoldDB" id="A0A2I7N8A9"/>
<keyword evidence="6" id="KW-0963">Cytoplasm</keyword>
<dbReference type="OrthoDB" id="9806643at2"/>
<evidence type="ECO:0000256" key="5">
    <source>
        <dbReference type="ARBA" id="ARBA00038303"/>
    </source>
</evidence>
<dbReference type="KEGG" id="nba:CUN60_10450"/>
<keyword evidence="1 6" id="KW-0698">rRNA processing</keyword>
<evidence type="ECO:0000313" key="8">
    <source>
        <dbReference type="Proteomes" id="UP000236655"/>
    </source>
</evidence>
<comment type="function">
    <text evidence="6">Specifically methylates the pseudouridine at position 1915 (m3Psi1915) in 23S rRNA.</text>
</comment>
<keyword evidence="2 6" id="KW-0489">Methyltransferase</keyword>
<dbReference type="InterPro" id="IPR029028">
    <property type="entry name" value="Alpha/beta_knot_MTases"/>
</dbReference>
<dbReference type="GO" id="GO:0070038">
    <property type="term" value="F:rRNA (pseudouridine-N3-)-methyltransferase activity"/>
    <property type="evidence" value="ECO:0007669"/>
    <property type="project" value="UniProtKB-UniRule"/>
</dbReference>
<comment type="subcellular location">
    <subcellularLocation>
        <location evidence="6">Cytoplasm</location>
    </subcellularLocation>
</comment>
<dbReference type="NCBIfam" id="NF000986">
    <property type="entry name" value="PRK00103.1-4"/>
    <property type="match status" value="1"/>
</dbReference>
<dbReference type="SUPFAM" id="SSF75217">
    <property type="entry name" value="alpha/beta knot"/>
    <property type="match status" value="1"/>
</dbReference>
<evidence type="ECO:0000256" key="6">
    <source>
        <dbReference type="HAMAP-Rule" id="MF_00658"/>
    </source>
</evidence>
<proteinExistence type="inferred from homology"/>
<dbReference type="GO" id="GO:0005737">
    <property type="term" value="C:cytoplasm"/>
    <property type="evidence" value="ECO:0007669"/>
    <property type="project" value="UniProtKB-SubCell"/>
</dbReference>
<dbReference type="RefSeq" id="WP_102951986.1">
    <property type="nucleotide sequence ID" value="NZ_CP024847.1"/>
</dbReference>
<evidence type="ECO:0000313" key="7">
    <source>
        <dbReference type="EMBL" id="AUR52698.1"/>
    </source>
</evidence>
<evidence type="ECO:0000256" key="2">
    <source>
        <dbReference type="ARBA" id="ARBA00022603"/>
    </source>
</evidence>
<feature type="binding site" evidence="6">
    <location>
        <position position="73"/>
    </location>
    <ligand>
        <name>S-adenosyl-L-methionine</name>
        <dbReference type="ChEBI" id="CHEBI:59789"/>
    </ligand>
</feature>